<evidence type="ECO:0000313" key="3">
    <source>
        <dbReference type="EMBL" id="RUS78243.1"/>
    </source>
</evidence>
<feature type="compositionally biased region" description="Polar residues" evidence="1">
    <location>
        <begin position="36"/>
        <end position="48"/>
    </location>
</feature>
<feature type="transmembrane region" description="Helical" evidence="2">
    <location>
        <begin position="201"/>
        <end position="219"/>
    </location>
</feature>
<dbReference type="EMBL" id="RQTK01000524">
    <property type="protein sequence ID" value="RUS78243.1"/>
    <property type="molecule type" value="Genomic_DNA"/>
</dbReference>
<evidence type="ECO:0000256" key="2">
    <source>
        <dbReference type="SAM" id="Phobius"/>
    </source>
</evidence>
<proteinExistence type="predicted"/>
<keyword evidence="4" id="KW-1185">Reference proteome</keyword>
<dbReference type="Gene3D" id="1.20.1070.10">
    <property type="entry name" value="Rhodopsin 7-helix transmembrane proteins"/>
    <property type="match status" value="1"/>
</dbReference>
<accession>A0A3S1B2F1</accession>
<keyword evidence="2" id="KW-1133">Transmembrane helix</keyword>
<reference evidence="3 4" key="1">
    <citation type="submission" date="2019-01" db="EMBL/GenBank/DDBJ databases">
        <title>A draft genome assembly of the solar-powered sea slug Elysia chlorotica.</title>
        <authorList>
            <person name="Cai H."/>
            <person name="Li Q."/>
            <person name="Fang X."/>
            <person name="Li J."/>
            <person name="Curtis N.E."/>
            <person name="Altenburger A."/>
            <person name="Shibata T."/>
            <person name="Feng M."/>
            <person name="Maeda T."/>
            <person name="Schwartz J.A."/>
            <person name="Shigenobu S."/>
            <person name="Lundholm N."/>
            <person name="Nishiyama T."/>
            <person name="Yang H."/>
            <person name="Hasebe M."/>
            <person name="Li S."/>
            <person name="Pierce S.K."/>
            <person name="Wang J."/>
        </authorList>
    </citation>
    <scope>NUCLEOTIDE SEQUENCE [LARGE SCALE GENOMIC DNA]</scope>
    <source>
        <strain evidence="3">EC2010</strain>
        <tissue evidence="3">Whole organism of an adult</tissue>
    </source>
</reference>
<evidence type="ECO:0008006" key="5">
    <source>
        <dbReference type="Google" id="ProtNLM"/>
    </source>
</evidence>
<feature type="region of interest" description="Disordered" evidence="1">
    <location>
        <begin position="1"/>
        <end position="147"/>
    </location>
</feature>
<dbReference type="Proteomes" id="UP000271974">
    <property type="component" value="Unassembled WGS sequence"/>
</dbReference>
<evidence type="ECO:0000313" key="4">
    <source>
        <dbReference type="Proteomes" id="UP000271974"/>
    </source>
</evidence>
<dbReference type="OrthoDB" id="6162970at2759"/>
<feature type="transmembrane region" description="Helical" evidence="2">
    <location>
        <begin position="239"/>
        <end position="263"/>
    </location>
</feature>
<dbReference type="STRING" id="188477.A0A3S1B2F1"/>
<dbReference type="SUPFAM" id="SSF81321">
    <property type="entry name" value="Family A G protein-coupled receptor-like"/>
    <property type="match status" value="1"/>
</dbReference>
<dbReference type="AlphaFoldDB" id="A0A3S1B2F1"/>
<comment type="caution">
    <text evidence="3">The sequence shown here is derived from an EMBL/GenBank/DDBJ whole genome shotgun (WGS) entry which is preliminary data.</text>
</comment>
<keyword evidence="2" id="KW-0812">Transmembrane</keyword>
<evidence type="ECO:0000256" key="1">
    <source>
        <dbReference type="SAM" id="MobiDB-lite"/>
    </source>
</evidence>
<organism evidence="3 4">
    <name type="scientific">Elysia chlorotica</name>
    <name type="common">Eastern emerald elysia</name>
    <name type="synonym">Sea slug</name>
    <dbReference type="NCBI Taxonomy" id="188477"/>
    <lineage>
        <taxon>Eukaryota</taxon>
        <taxon>Metazoa</taxon>
        <taxon>Spiralia</taxon>
        <taxon>Lophotrochozoa</taxon>
        <taxon>Mollusca</taxon>
        <taxon>Gastropoda</taxon>
        <taxon>Heterobranchia</taxon>
        <taxon>Euthyneura</taxon>
        <taxon>Panpulmonata</taxon>
        <taxon>Sacoglossa</taxon>
        <taxon>Placobranchoidea</taxon>
        <taxon>Plakobranchidae</taxon>
        <taxon>Elysia</taxon>
    </lineage>
</organism>
<keyword evidence="2" id="KW-0472">Membrane</keyword>
<sequence>MSEKEELGSNMPSLDKEKQTINLEDRPKIIEEQQDMLKSSLTPSSNYDTVAAPAFTEPTSPAPLSTQANDPALSSNKTNDYALSYNPVAGAAPSSTQATDPAPLSHEATDPAPLSHEATDPAPLSHEATDPAPLSHEATDAAPPPTQAIDKRVEIVDLDGTVHLEKAETVAKSASPNIEGAVCLMNPKNKELGRRRVELKAALKVGLLFLSFLLLWTPLPLLVTVMTVTWGVPKDVDQANLLGVVSALATTTAALDPILYGLLNRQIYIAMKQMLKNARRRIGGG</sequence>
<gene>
    <name evidence="3" type="ORF">EGW08_014012</name>
</gene>
<name>A0A3S1B2F1_ELYCH</name>
<feature type="compositionally biased region" description="Polar residues" evidence="1">
    <location>
        <begin position="57"/>
        <end position="81"/>
    </location>
</feature>
<feature type="compositionally biased region" description="Basic and acidic residues" evidence="1">
    <location>
        <begin position="14"/>
        <end position="31"/>
    </location>
</feature>
<protein>
    <recommendedName>
        <fullName evidence="5">G-protein coupled receptors family 1 profile domain-containing protein</fullName>
    </recommendedName>
</protein>